<dbReference type="Proteomes" id="UP001629113">
    <property type="component" value="Unassembled WGS sequence"/>
</dbReference>
<evidence type="ECO:0000313" key="1">
    <source>
        <dbReference type="EMBL" id="KAL3425017.1"/>
    </source>
</evidence>
<proteinExistence type="predicted"/>
<dbReference type="EMBL" id="JBFCZG010000003">
    <property type="protein sequence ID" value="KAL3425017.1"/>
    <property type="molecule type" value="Genomic_DNA"/>
</dbReference>
<protein>
    <submittedName>
        <fullName evidence="1">Uncharacterized protein</fullName>
    </submittedName>
</protein>
<name>A0ABR4PPI3_9HELO</name>
<organism evidence="1 2">
    <name type="scientific">Phlyctema vagabunda</name>
    <dbReference type="NCBI Taxonomy" id="108571"/>
    <lineage>
        <taxon>Eukaryota</taxon>
        <taxon>Fungi</taxon>
        <taxon>Dikarya</taxon>
        <taxon>Ascomycota</taxon>
        <taxon>Pezizomycotina</taxon>
        <taxon>Leotiomycetes</taxon>
        <taxon>Helotiales</taxon>
        <taxon>Dermateaceae</taxon>
        <taxon>Phlyctema</taxon>
    </lineage>
</organism>
<gene>
    <name evidence="1" type="ORF">PVAG01_04298</name>
</gene>
<keyword evidence="2" id="KW-1185">Reference proteome</keyword>
<comment type="caution">
    <text evidence="1">The sequence shown here is derived from an EMBL/GenBank/DDBJ whole genome shotgun (WGS) entry which is preliminary data.</text>
</comment>
<evidence type="ECO:0000313" key="2">
    <source>
        <dbReference type="Proteomes" id="UP001629113"/>
    </source>
</evidence>
<accession>A0ABR4PPI3</accession>
<sequence length="330" mass="36871">MADKTLERLLTVLRDRNIAFDKTAIESAFRDADSQAAVKGWVEEYLTENTLLTKEESTLYASLKKSGEYEAISASHDLTVIPSLNDLDLQLAIDELKRSTAAIEKQTETLKLQQNAMSMLVKNNGHVDKARAQSNNNQIRRWEVENGQIAATVEEMTENLSYQTLELQQQVKASEANVKQTVDAVLKSDDKLLSSLQKLSNDLEPSQSTDDVLIEKIRELCARLIKHTVQGVRTKLDRIYLEALSEANGDAKTSETEELQEELESLYAEILPVAQMTAEQQYLEPALREIKARSGQGQQRTEVAVAYVCASPNCGLKLTFCRSTNVLCSL</sequence>
<reference evidence="1 2" key="1">
    <citation type="submission" date="2024-06" db="EMBL/GenBank/DDBJ databases">
        <title>Complete genome of Phlyctema vagabunda strain 19-DSS-EL-015.</title>
        <authorList>
            <person name="Fiorenzani C."/>
        </authorList>
    </citation>
    <scope>NUCLEOTIDE SEQUENCE [LARGE SCALE GENOMIC DNA]</scope>
    <source>
        <strain evidence="1 2">19-DSS-EL-015</strain>
    </source>
</reference>